<dbReference type="InterPro" id="IPR036250">
    <property type="entry name" value="AcylCo_DH-like_C"/>
</dbReference>
<feature type="domain" description="Acetyl-CoA dehydrogenase-like C-terminal" evidence="14">
    <location>
        <begin position="472"/>
        <end position="590"/>
    </location>
</feature>
<evidence type="ECO:0000259" key="13">
    <source>
        <dbReference type="Pfam" id="PF02771"/>
    </source>
</evidence>
<feature type="domain" description="Acyl-CoA oxidase/dehydrogenase middle" evidence="12">
    <location>
        <begin position="163"/>
        <end position="272"/>
    </location>
</feature>
<dbReference type="Proteomes" id="UP000317355">
    <property type="component" value="Unassembled WGS sequence"/>
</dbReference>
<sequence>MPSYKAPIRDLQFVFHELHQADETLSSLPGFDEVSPDLVDAILEEGAKVCEEVLQPINQSGDQEGCQFNDGVVTTPAGFKAAYQTYIEGGWPSLAADPELGGQGLPETISFMLEEMLCSANVSFSLYPGLTRGAINSINSHATDALKEQYLPKMVEGIWSGTMCLTEPHCGTDLGLVRTKAIPNGDGSYAISGTKIFITGGDQDLTENIIHLVLARLPDAPKGVRGISLFLVPKFMPDANNEPGDSNGVTCGSIEHKMGIKASATCVMNFDDAIGFLVGPENKGLACMFTMMNAERLAIGMQGLGLGETAYQNAVEYAKDRLQGRSATGIKAPDKAADPLLVHPDIRRMLLTTRAYNEGCRALAVWTALNIDLSHKHPDAEKREEADDYVALITPIIKAFFSDYGYETTTLCQQVLGGHGYIQEWGMEQYVRDARIAQIYEGTNGIQALDLIRRKLFIHEGRLPQRFFNLLNSLIAEQNGNESMTQYIAPLADAIKLLQELTGWLVEQGTRNPDELGAAATDYLRIFALTTLAWLWADMARVALEKESNDNTGFYTTKLRTARFFIGRLLPQIHGLALGIRSGADLMMEFSDEEF</sequence>
<evidence type="ECO:0000259" key="14">
    <source>
        <dbReference type="Pfam" id="PF12806"/>
    </source>
</evidence>
<dbReference type="PANTHER" id="PTHR42803:SF1">
    <property type="entry name" value="BROAD-SPECIFICITY LINEAR ACYL-COA DEHYDROGENASE FADE5"/>
    <property type="match status" value="1"/>
</dbReference>
<evidence type="ECO:0000256" key="5">
    <source>
        <dbReference type="ARBA" id="ARBA00023002"/>
    </source>
</evidence>
<keyword evidence="3 10" id="KW-0285">Flavoprotein</keyword>
<dbReference type="SUPFAM" id="SSF47203">
    <property type="entry name" value="Acyl-CoA dehydrogenase C-terminal domain-like"/>
    <property type="match status" value="1"/>
</dbReference>
<evidence type="ECO:0000256" key="1">
    <source>
        <dbReference type="ARBA" id="ARBA00001974"/>
    </source>
</evidence>
<gene>
    <name evidence="15" type="ORF">FHK82_18125</name>
</gene>
<comment type="catalytic activity">
    <reaction evidence="6">
        <text>3-(methylsulfanyl)propanoyl-CoA + oxidized [electron-transfer flavoprotein] + H(+) = 3-(methylsulfanyl)acryloyl-CoA + reduced [electron-transfer flavoprotein]</text>
        <dbReference type="Rhea" id="RHEA:52612"/>
        <dbReference type="Rhea" id="RHEA-COMP:10685"/>
        <dbReference type="Rhea" id="RHEA-COMP:10686"/>
        <dbReference type="ChEBI" id="CHEBI:15378"/>
        <dbReference type="ChEBI" id="CHEBI:57692"/>
        <dbReference type="ChEBI" id="CHEBI:58307"/>
        <dbReference type="ChEBI" id="CHEBI:82815"/>
        <dbReference type="ChEBI" id="CHEBI:84994"/>
        <dbReference type="EC" id="1.3.99.41"/>
    </reaction>
    <physiologicalReaction direction="left-to-right" evidence="6">
        <dbReference type="Rhea" id="RHEA:52613"/>
    </physiologicalReaction>
</comment>
<dbReference type="InterPro" id="IPR009075">
    <property type="entry name" value="AcylCo_DH/oxidase_C"/>
</dbReference>
<evidence type="ECO:0000256" key="10">
    <source>
        <dbReference type="RuleBase" id="RU362125"/>
    </source>
</evidence>
<evidence type="ECO:0000256" key="9">
    <source>
        <dbReference type="ARBA" id="ARBA00069043"/>
    </source>
</evidence>
<comment type="function">
    <text evidence="7">Involved in the assimilation of dimethylsulphoniopropionate (DMSP), an important compound in the fixation of carbon in marine phytoplankton, by mediating the conversion of 3-(methylthio)propanoyl-CoA (MMPA-CoA) to 3-(methylthio)acryloyl-CoA (MTA-CoA).</text>
</comment>
<evidence type="ECO:0000256" key="3">
    <source>
        <dbReference type="ARBA" id="ARBA00022630"/>
    </source>
</evidence>
<comment type="similarity">
    <text evidence="2 10">Belongs to the acyl-CoA dehydrogenase family.</text>
</comment>
<keyword evidence="4 10" id="KW-0274">FAD</keyword>
<proteinExistence type="inferred from homology"/>
<dbReference type="PANTHER" id="PTHR42803">
    <property type="entry name" value="ACYL-COA DEHYDROGENASE"/>
    <property type="match status" value="1"/>
</dbReference>
<dbReference type="Gene3D" id="2.40.110.10">
    <property type="entry name" value="Butyryl-CoA Dehydrogenase, subunit A, domain 2"/>
    <property type="match status" value="1"/>
</dbReference>
<dbReference type="AlphaFoldDB" id="A0A558CFC7"/>
<dbReference type="FunFam" id="2.40.110.10:FF:000031">
    <property type="entry name" value="Acyl-CoA dehydrogenase, putative"/>
    <property type="match status" value="1"/>
</dbReference>
<evidence type="ECO:0000256" key="8">
    <source>
        <dbReference type="ARBA" id="ARBA00066694"/>
    </source>
</evidence>
<dbReference type="InterPro" id="IPR046373">
    <property type="entry name" value="Acyl-CoA_Oxase/DH_mid-dom_sf"/>
</dbReference>
<dbReference type="InterPro" id="IPR006091">
    <property type="entry name" value="Acyl-CoA_Oxase/DH_mid-dom"/>
</dbReference>
<dbReference type="Pfam" id="PF02770">
    <property type="entry name" value="Acyl-CoA_dh_M"/>
    <property type="match status" value="1"/>
</dbReference>
<evidence type="ECO:0000256" key="4">
    <source>
        <dbReference type="ARBA" id="ARBA00022827"/>
    </source>
</evidence>
<feature type="domain" description="Acyl-CoA dehydrogenase/oxidase C-terminal" evidence="11">
    <location>
        <begin position="282"/>
        <end position="454"/>
    </location>
</feature>
<dbReference type="Gene3D" id="1.20.140.10">
    <property type="entry name" value="Butyryl-CoA Dehydrogenase, subunit A, domain 3"/>
    <property type="match status" value="1"/>
</dbReference>
<dbReference type="InterPro" id="IPR013786">
    <property type="entry name" value="AcylCoA_DH/ox_N"/>
</dbReference>
<comment type="caution">
    <text evidence="15">The sequence shown here is derived from an EMBL/GenBank/DDBJ whole genome shotgun (WGS) entry which is preliminary data.</text>
</comment>
<protein>
    <recommendedName>
        <fullName evidence="9">3-methylmercaptopropionyl-CoA dehydrogenase</fullName>
        <ecNumber evidence="8">1.3.99.41</ecNumber>
    </recommendedName>
</protein>
<evidence type="ECO:0000313" key="15">
    <source>
        <dbReference type="EMBL" id="TVT47470.1"/>
    </source>
</evidence>
<dbReference type="STRING" id="1543721.AAY24_02775"/>
<dbReference type="GO" id="GO:0050660">
    <property type="term" value="F:flavin adenine dinucleotide binding"/>
    <property type="evidence" value="ECO:0007669"/>
    <property type="project" value="InterPro"/>
</dbReference>
<dbReference type="Gene3D" id="1.10.540.10">
    <property type="entry name" value="Acyl-CoA dehydrogenase/oxidase, N-terminal domain"/>
    <property type="match status" value="1"/>
</dbReference>
<evidence type="ECO:0000256" key="7">
    <source>
        <dbReference type="ARBA" id="ARBA00058683"/>
    </source>
</evidence>
<dbReference type="InterPro" id="IPR009100">
    <property type="entry name" value="AcylCoA_DH/oxidase_NM_dom_sf"/>
</dbReference>
<keyword evidence="5 10" id="KW-0560">Oxidoreductase</keyword>
<accession>A0A558CFC7</accession>
<evidence type="ECO:0000256" key="2">
    <source>
        <dbReference type="ARBA" id="ARBA00009347"/>
    </source>
</evidence>
<evidence type="ECO:0000256" key="6">
    <source>
        <dbReference type="ARBA" id="ARBA00051388"/>
    </source>
</evidence>
<dbReference type="Pfam" id="PF00441">
    <property type="entry name" value="Acyl-CoA_dh_1"/>
    <property type="match status" value="1"/>
</dbReference>
<dbReference type="EC" id="1.3.99.41" evidence="8"/>
<dbReference type="InterPro" id="IPR052166">
    <property type="entry name" value="Diverse_Acyl-CoA_DH"/>
</dbReference>
<dbReference type="InterPro" id="IPR025878">
    <property type="entry name" value="Acyl-CoA_dh-like_C_dom"/>
</dbReference>
<dbReference type="EMBL" id="VMRY01000155">
    <property type="protein sequence ID" value="TVT47470.1"/>
    <property type="molecule type" value="Genomic_DNA"/>
</dbReference>
<dbReference type="SUPFAM" id="SSF56645">
    <property type="entry name" value="Acyl-CoA dehydrogenase NM domain-like"/>
    <property type="match status" value="1"/>
</dbReference>
<evidence type="ECO:0000259" key="11">
    <source>
        <dbReference type="Pfam" id="PF00441"/>
    </source>
</evidence>
<dbReference type="GO" id="GO:0016627">
    <property type="term" value="F:oxidoreductase activity, acting on the CH-CH group of donors"/>
    <property type="evidence" value="ECO:0007669"/>
    <property type="project" value="InterPro"/>
</dbReference>
<evidence type="ECO:0000259" key="12">
    <source>
        <dbReference type="Pfam" id="PF02770"/>
    </source>
</evidence>
<evidence type="ECO:0000313" key="16">
    <source>
        <dbReference type="Proteomes" id="UP000317355"/>
    </source>
</evidence>
<dbReference type="InterPro" id="IPR037069">
    <property type="entry name" value="AcylCoA_DH/ox_N_sf"/>
</dbReference>
<reference evidence="15 16" key="1">
    <citation type="submission" date="2019-07" db="EMBL/GenBank/DDBJ databases">
        <title>The pathways for chlorine oxyanion respiration interact through the shared metabolite chlorate.</title>
        <authorList>
            <person name="Barnum T.P."/>
            <person name="Cheng Y."/>
            <person name="Hill K.A."/>
            <person name="Lucas L.N."/>
            <person name="Carlson H.K."/>
            <person name="Coates J.D."/>
        </authorList>
    </citation>
    <scope>NUCLEOTIDE SEQUENCE [LARGE SCALE GENOMIC DNA]</scope>
    <source>
        <strain evidence="15">BK-3</strain>
    </source>
</reference>
<dbReference type="Pfam" id="PF02771">
    <property type="entry name" value="Acyl-CoA_dh_N"/>
    <property type="match status" value="1"/>
</dbReference>
<feature type="domain" description="Acyl-CoA dehydrogenase/oxidase N-terminal" evidence="13">
    <location>
        <begin position="42"/>
        <end position="157"/>
    </location>
</feature>
<name>A0A558CFC7_9GAMM</name>
<organism evidence="15 16">
    <name type="scientific">Sedimenticola thiotaurini</name>
    <dbReference type="NCBI Taxonomy" id="1543721"/>
    <lineage>
        <taxon>Bacteria</taxon>
        <taxon>Pseudomonadati</taxon>
        <taxon>Pseudomonadota</taxon>
        <taxon>Gammaproteobacteria</taxon>
        <taxon>Chromatiales</taxon>
        <taxon>Sedimenticolaceae</taxon>
        <taxon>Sedimenticola</taxon>
    </lineage>
</organism>
<dbReference type="Pfam" id="PF12806">
    <property type="entry name" value="Acyl-CoA_dh_C"/>
    <property type="match status" value="1"/>
</dbReference>
<comment type="cofactor">
    <cofactor evidence="1 10">
        <name>FAD</name>
        <dbReference type="ChEBI" id="CHEBI:57692"/>
    </cofactor>
</comment>